<protein>
    <submittedName>
        <fullName evidence="2">Stage III sporulation protein AC</fullName>
    </submittedName>
</protein>
<dbReference type="NCBIfam" id="TIGR02848">
    <property type="entry name" value="spore_III_AC"/>
    <property type="match status" value="1"/>
</dbReference>
<feature type="transmembrane region" description="Helical" evidence="1">
    <location>
        <begin position="6"/>
        <end position="23"/>
    </location>
</feature>
<evidence type="ECO:0000313" key="2">
    <source>
        <dbReference type="EMBL" id="HIR14027.1"/>
    </source>
</evidence>
<dbReference type="EMBL" id="DVGK01000104">
    <property type="protein sequence ID" value="HIR14027.1"/>
    <property type="molecule type" value="Genomic_DNA"/>
</dbReference>
<evidence type="ECO:0000313" key="3">
    <source>
        <dbReference type="Proteomes" id="UP000886757"/>
    </source>
</evidence>
<reference evidence="2" key="2">
    <citation type="journal article" date="2021" name="PeerJ">
        <title>Extensive microbial diversity within the chicken gut microbiome revealed by metagenomics and culture.</title>
        <authorList>
            <person name="Gilroy R."/>
            <person name="Ravi A."/>
            <person name="Getino M."/>
            <person name="Pursley I."/>
            <person name="Horton D.L."/>
            <person name="Alikhan N.F."/>
            <person name="Baker D."/>
            <person name="Gharbi K."/>
            <person name="Hall N."/>
            <person name="Watson M."/>
            <person name="Adriaenssens E.M."/>
            <person name="Foster-Nyarko E."/>
            <person name="Jarju S."/>
            <person name="Secka A."/>
            <person name="Antonio M."/>
            <person name="Oren A."/>
            <person name="Chaudhuri R.R."/>
            <person name="La Ragione R."/>
            <person name="Hildebrand F."/>
            <person name="Pallen M.J."/>
        </authorList>
    </citation>
    <scope>NUCLEOTIDE SEQUENCE</scope>
    <source>
        <strain evidence="2">ChiSjej4B22-8148</strain>
    </source>
</reference>
<feature type="transmembrane region" description="Helical" evidence="1">
    <location>
        <begin position="32"/>
        <end position="52"/>
    </location>
</feature>
<evidence type="ECO:0000256" key="1">
    <source>
        <dbReference type="SAM" id="Phobius"/>
    </source>
</evidence>
<keyword evidence="1" id="KW-0472">Membrane</keyword>
<dbReference type="Proteomes" id="UP000886757">
    <property type="component" value="Unassembled WGS sequence"/>
</dbReference>
<accession>A0A9D1AD28</accession>
<keyword evidence="1" id="KW-1133">Transmembrane helix</keyword>
<dbReference type="InterPro" id="IPR009570">
    <property type="entry name" value="Spore_III_AC"/>
</dbReference>
<dbReference type="InterPro" id="IPR025664">
    <property type="entry name" value="Spore_III_AC/AD"/>
</dbReference>
<proteinExistence type="predicted"/>
<organism evidence="2 3">
    <name type="scientific">Candidatus Choladousia intestinavium</name>
    <dbReference type="NCBI Taxonomy" id="2840727"/>
    <lineage>
        <taxon>Bacteria</taxon>
        <taxon>Bacillati</taxon>
        <taxon>Bacillota</taxon>
        <taxon>Clostridia</taxon>
        <taxon>Lachnospirales</taxon>
        <taxon>Lachnospiraceae</taxon>
        <taxon>Lachnospiraceae incertae sedis</taxon>
        <taxon>Candidatus Choladousia</taxon>
    </lineage>
</organism>
<dbReference type="AlphaFoldDB" id="A0A9D1AD28"/>
<dbReference type="Pfam" id="PF06686">
    <property type="entry name" value="SpoIIIAC"/>
    <property type="match status" value="1"/>
</dbReference>
<comment type="caution">
    <text evidence="2">The sequence shown here is derived from an EMBL/GenBank/DDBJ whole genome shotgun (WGS) entry which is preliminary data.</text>
</comment>
<gene>
    <name evidence="2" type="primary">spoIIIAC</name>
    <name evidence="2" type="ORF">IAB31_08915</name>
</gene>
<reference evidence="2" key="1">
    <citation type="submission" date="2020-10" db="EMBL/GenBank/DDBJ databases">
        <authorList>
            <person name="Gilroy R."/>
        </authorList>
    </citation>
    <scope>NUCLEOTIDE SEQUENCE</scope>
    <source>
        <strain evidence="2">ChiSjej4B22-8148</strain>
    </source>
</reference>
<sequence>MSVNLIFKIAAVGILISILTQILKQSGREEHAFITGIAGLILVLFWLVPYISQLFETVKSLFAL</sequence>
<keyword evidence="1" id="KW-0812">Transmembrane</keyword>
<name>A0A9D1AD28_9FIRM</name>